<protein>
    <submittedName>
        <fullName evidence="1">Uncharacterized protein</fullName>
    </submittedName>
</protein>
<name>A0ABS5V7X4_9GAMM</name>
<accession>A0ABS5V7X4</accession>
<comment type="caution">
    <text evidence="1">The sequence shown here is derived from an EMBL/GenBank/DDBJ whole genome shotgun (WGS) entry which is preliminary data.</text>
</comment>
<organism evidence="1 2">
    <name type="scientific">Shewanella jiangmenensis</name>
    <dbReference type="NCBI Taxonomy" id="2837387"/>
    <lineage>
        <taxon>Bacteria</taxon>
        <taxon>Pseudomonadati</taxon>
        <taxon>Pseudomonadota</taxon>
        <taxon>Gammaproteobacteria</taxon>
        <taxon>Alteromonadales</taxon>
        <taxon>Shewanellaceae</taxon>
        <taxon>Shewanella</taxon>
    </lineage>
</organism>
<dbReference type="EMBL" id="JAHEPS010000007">
    <property type="protein sequence ID" value="MBT1446063.1"/>
    <property type="molecule type" value="Genomic_DNA"/>
</dbReference>
<dbReference type="Proteomes" id="UP001195903">
    <property type="component" value="Unassembled WGS sequence"/>
</dbReference>
<keyword evidence="2" id="KW-1185">Reference proteome</keyword>
<evidence type="ECO:0000313" key="2">
    <source>
        <dbReference type="Proteomes" id="UP001195903"/>
    </source>
</evidence>
<dbReference type="RefSeq" id="WP_214508248.1">
    <property type="nucleotide sequence ID" value="NZ_JAHEPS010000007.1"/>
</dbReference>
<reference evidence="1 2" key="1">
    <citation type="submission" date="2021-05" db="EMBL/GenBank/DDBJ databases">
        <title>Shewanella sp. JM162201.</title>
        <authorList>
            <person name="Xu S."/>
            <person name="Li A."/>
        </authorList>
    </citation>
    <scope>NUCLEOTIDE SEQUENCE [LARGE SCALE GENOMIC DNA]</scope>
    <source>
        <strain evidence="1 2">JM162201</strain>
    </source>
</reference>
<evidence type="ECO:0000313" key="1">
    <source>
        <dbReference type="EMBL" id="MBT1446063.1"/>
    </source>
</evidence>
<proteinExistence type="predicted"/>
<gene>
    <name evidence="1" type="ORF">KJI95_16325</name>
</gene>
<sequence>MYLSEIEKYRTVGSTDEWYISKLLDKCASGLDPEKAFFELEMVSEALLKEMEWDIFLNHCQYILKLVRIANTTELPKKLEVEALHSKVRELDLEKHNEVKELFAWFRI</sequence>